<evidence type="ECO:0000259" key="10">
    <source>
        <dbReference type="PROSITE" id="PS50850"/>
    </source>
</evidence>
<feature type="transmembrane region" description="Helical" evidence="9">
    <location>
        <begin position="415"/>
        <end position="435"/>
    </location>
</feature>
<feature type="transmembrane region" description="Helical" evidence="9">
    <location>
        <begin position="106"/>
        <end position="128"/>
    </location>
</feature>
<dbReference type="GO" id="GO:0005351">
    <property type="term" value="F:carbohydrate:proton symporter activity"/>
    <property type="evidence" value="ECO:0007669"/>
    <property type="project" value="TreeGrafter"/>
</dbReference>
<dbReference type="EMBL" id="JAJTJA010000001">
    <property type="protein sequence ID" value="KAH8705313.1"/>
    <property type="molecule type" value="Genomic_DNA"/>
</dbReference>
<keyword evidence="12" id="KW-1185">Reference proteome</keyword>
<evidence type="ECO:0000256" key="9">
    <source>
        <dbReference type="SAM" id="Phobius"/>
    </source>
</evidence>
<feature type="transmembrane region" description="Helical" evidence="9">
    <location>
        <begin position="483"/>
        <end position="499"/>
    </location>
</feature>
<feature type="transmembrane region" description="Helical" evidence="9">
    <location>
        <begin position="455"/>
        <end position="471"/>
    </location>
</feature>
<dbReference type="PANTHER" id="PTHR48022">
    <property type="entry name" value="PLASTIDIC GLUCOSE TRANSPORTER 4"/>
    <property type="match status" value="1"/>
</dbReference>
<feature type="transmembrane region" description="Helical" evidence="9">
    <location>
        <begin position="163"/>
        <end position="185"/>
    </location>
</feature>
<evidence type="ECO:0000256" key="5">
    <source>
        <dbReference type="ARBA" id="ARBA00022989"/>
    </source>
</evidence>
<gene>
    <name evidence="11" type="ORF">BGW36DRAFT_413305</name>
</gene>
<dbReference type="Gene3D" id="1.20.1250.20">
    <property type="entry name" value="MFS general substrate transporter like domains"/>
    <property type="match status" value="1"/>
</dbReference>
<keyword evidence="7" id="KW-0462">Maltose metabolism</keyword>
<keyword evidence="5 9" id="KW-1133">Transmembrane helix</keyword>
<feature type="transmembrane region" description="Helical" evidence="9">
    <location>
        <begin position="319"/>
        <end position="337"/>
    </location>
</feature>
<dbReference type="AlphaFoldDB" id="A0AAD4Q661"/>
<comment type="similarity">
    <text evidence="2 8">Belongs to the major facilitator superfamily. Sugar transporter (TC 2.A.1.1) family.</text>
</comment>
<name>A0AAD4Q661_9EURO</name>
<dbReference type="InterPro" id="IPR005828">
    <property type="entry name" value="MFS_sugar_transport-like"/>
</dbReference>
<feature type="transmembrane region" description="Helical" evidence="9">
    <location>
        <begin position="140"/>
        <end position="157"/>
    </location>
</feature>
<evidence type="ECO:0000256" key="1">
    <source>
        <dbReference type="ARBA" id="ARBA00004141"/>
    </source>
</evidence>
<comment type="subcellular location">
    <subcellularLocation>
        <location evidence="1">Membrane</location>
        <topology evidence="1">Multi-pass membrane protein</topology>
    </subcellularLocation>
</comment>
<evidence type="ECO:0000256" key="8">
    <source>
        <dbReference type="RuleBase" id="RU003346"/>
    </source>
</evidence>
<dbReference type="Pfam" id="PF00083">
    <property type="entry name" value="Sugar_tr"/>
    <property type="match status" value="1"/>
</dbReference>
<dbReference type="GeneID" id="70249533"/>
<evidence type="ECO:0000256" key="2">
    <source>
        <dbReference type="ARBA" id="ARBA00010992"/>
    </source>
</evidence>
<dbReference type="InterPro" id="IPR020846">
    <property type="entry name" value="MFS_dom"/>
</dbReference>
<dbReference type="PANTHER" id="PTHR48022:SF5">
    <property type="entry name" value="ALPHA-GLUCOSIDES PERMEASE MPH2-RELATED"/>
    <property type="match status" value="1"/>
</dbReference>
<feature type="transmembrane region" description="Helical" evidence="9">
    <location>
        <begin position="357"/>
        <end position="375"/>
    </location>
</feature>
<dbReference type="SUPFAM" id="SSF103473">
    <property type="entry name" value="MFS general substrate transporter"/>
    <property type="match status" value="1"/>
</dbReference>
<reference evidence="11" key="1">
    <citation type="submission" date="2021-12" db="EMBL/GenBank/DDBJ databases">
        <title>Convergent genome expansion in fungi linked to evolution of root-endophyte symbiosis.</title>
        <authorList>
            <consortium name="DOE Joint Genome Institute"/>
            <person name="Ke Y.-H."/>
            <person name="Bonito G."/>
            <person name="Liao H.-L."/>
            <person name="Looney B."/>
            <person name="Rojas-Flechas A."/>
            <person name="Nash J."/>
            <person name="Hameed K."/>
            <person name="Schadt C."/>
            <person name="Martin F."/>
            <person name="Crous P.W."/>
            <person name="Miettinen O."/>
            <person name="Magnuson J.K."/>
            <person name="Labbe J."/>
            <person name="Jacobson D."/>
            <person name="Doktycz M.J."/>
            <person name="Veneault-Fourrey C."/>
            <person name="Kuo A."/>
            <person name="Mondo S."/>
            <person name="Calhoun S."/>
            <person name="Riley R."/>
            <person name="Ohm R."/>
            <person name="LaButti K."/>
            <person name="Andreopoulos B."/>
            <person name="Pangilinan J."/>
            <person name="Nolan M."/>
            <person name="Tritt A."/>
            <person name="Clum A."/>
            <person name="Lipzen A."/>
            <person name="Daum C."/>
            <person name="Barry K."/>
            <person name="Grigoriev I.V."/>
            <person name="Vilgalys R."/>
        </authorList>
    </citation>
    <scope>NUCLEOTIDE SEQUENCE</scope>
    <source>
        <strain evidence="11">PMI_201</strain>
    </source>
</reference>
<dbReference type="InterPro" id="IPR050360">
    <property type="entry name" value="MFS_Sugar_Transporters"/>
</dbReference>
<dbReference type="GO" id="GO:0016020">
    <property type="term" value="C:membrane"/>
    <property type="evidence" value="ECO:0007669"/>
    <property type="project" value="UniProtKB-SubCell"/>
</dbReference>
<dbReference type="InterPro" id="IPR003663">
    <property type="entry name" value="Sugar/inositol_transpt"/>
</dbReference>
<proteinExistence type="inferred from homology"/>
<feature type="transmembrane region" description="Helical" evidence="9">
    <location>
        <begin position="382"/>
        <end position="403"/>
    </location>
</feature>
<keyword evidence="6 9" id="KW-0472">Membrane</keyword>
<evidence type="ECO:0000256" key="4">
    <source>
        <dbReference type="ARBA" id="ARBA00022692"/>
    </source>
</evidence>
<evidence type="ECO:0000256" key="3">
    <source>
        <dbReference type="ARBA" id="ARBA00022448"/>
    </source>
</evidence>
<evidence type="ECO:0000313" key="11">
    <source>
        <dbReference type="EMBL" id="KAH8705313.1"/>
    </source>
</evidence>
<evidence type="ECO:0000313" key="12">
    <source>
        <dbReference type="Proteomes" id="UP001201262"/>
    </source>
</evidence>
<evidence type="ECO:0000256" key="7">
    <source>
        <dbReference type="ARBA" id="ARBA00026248"/>
    </source>
</evidence>
<feature type="domain" description="Major facilitator superfamily (MFS) profile" evidence="10">
    <location>
        <begin position="61"/>
        <end position="505"/>
    </location>
</feature>
<comment type="caution">
    <text evidence="11">The sequence shown here is derived from an EMBL/GenBank/DDBJ whole genome shotgun (WGS) entry which is preliminary data.</text>
</comment>
<protein>
    <submittedName>
        <fullName evidence="11">Maltose permease</fullName>
    </submittedName>
</protein>
<feature type="transmembrane region" description="Helical" evidence="9">
    <location>
        <begin position="197"/>
        <end position="216"/>
    </location>
</feature>
<feature type="transmembrane region" description="Helical" evidence="9">
    <location>
        <begin position="58"/>
        <end position="86"/>
    </location>
</feature>
<dbReference type="PROSITE" id="PS50850">
    <property type="entry name" value="MFS"/>
    <property type="match status" value="1"/>
</dbReference>
<dbReference type="FunFam" id="1.20.1250.20:FF:000078">
    <property type="entry name" value="MFS maltose transporter, putative"/>
    <property type="match status" value="1"/>
</dbReference>
<dbReference type="GO" id="GO:0000023">
    <property type="term" value="P:maltose metabolic process"/>
    <property type="evidence" value="ECO:0007669"/>
    <property type="project" value="UniProtKB-KW"/>
</dbReference>
<feature type="transmembrane region" description="Helical" evidence="9">
    <location>
        <begin position="236"/>
        <end position="257"/>
    </location>
</feature>
<sequence>MSSEKATTVAGDHIEVAAAARIDDATYDLVSTTEDARLAIEAEHQLKLLPAIRKHYKACFWSMVISLTIIMDGYDGALLGSLSAFPSFRSHFGVFLNSKSGYQIPAHWQLALGCSSSVGNIVGIYLGAITTDRLGYKRSLLLWMAWLTGCIFISFFATHISVIFTGELLCGMSWGVFATMAPPYAAEVCPVVLRGLVEVWIVMCWGIGQLLSYSVLLTLNTDNSNWGWRIPFAVQWVWPVIIVPLVLFAPESPWWLIRKGDRVAAEKVVKRLSSRDTSDDEIRRTVALMIETNHIEKNMDEGISFLDCFRNSNLWRTEISCIAWAAQLWCGFVIASYSTYFYELAGLKSSDAYKMSVGQGGLHIFFNILSIPLVSKVGRRHLYIAGLTGMSLMMFLIGFVALAPESTAVGYASSVLYLLWNCIYELTIGPAAYILVSEVSSTRLRGKTVALARNAYNLSLLINYFVGPYILNPTEGNWKGKTGFLTGGINILFLIWSFLRLPETKGRTFAELDILFSKRELKARDFASYNVDITEHAIEKSFTAE</sequence>
<dbReference type="RefSeq" id="XP_046077934.1">
    <property type="nucleotide sequence ID" value="XM_046219246.1"/>
</dbReference>
<dbReference type="Proteomes" id="UP001201262">
    <property type="component" value="Unassembled WGS sequence"/>
</dbReference>
<accession>A0AAD4Q661</accession>
<organism evidence="11 12">
    <name type="scientific">Talaromyces proteolyticus</name>
    <dbReference type="NCBI Taxonomy" id="1131652"/>
    <lineage>
        <taxon>Eukaryota</taxon>
        <taxon>Fungi</taxon>
        <taxon>Dikarya</taxon>
        <taxon>Ascomycota</taxon>
        <taxon>Pezizomycotina</taxon>
        <taxon>Eurotiomycetes</taxon>
        <taxon>Eurotiomycetidae</taxon>
        <taxon>Eurotiales</taxon>
        <taxon>Trichocomaceae</taxon>
        <taxon>Talaromyces</taxon>
        <taxon>Talaromyces sect. Bacilispori</taxon>
    </lineage>
</organism>
<evidence type="ECO:0000256" key="6">
    <source>
        <dbReference type="ARBA" id="ARBA00023136"/>
    </source>
</evidence>
<keyword evidence="3 8" id="KW-0813">Transport</keyword>
<dbReference type="InterPro" id="IPR036259">
    <property type="entry name" value="MFS_trans_sf"/>
</dbReference>
<dbReference type="NCBIfam" id="TIGR00879">
    <property type="entry name" value="SP"/>
    <property type="match status" value="1"/>
</dbReference>
<dbReference type="PROSITE" id="PS00217">
    <property type="entry name" value="SUGAR_TRANSPORT_2"/>
    <property type="match status" value="1"/>
</dbReference>
<keyword evidence="4 9" id="KW-0812">Transmembrane</keyword>
<dbReference type="InterPro" id="IPR005829">
    <property type="entry name" value="Sugar_transporter_CS"/>
</dbReference>